<organism evidence="2 3">
    <name type="scientific">Enterococcus hulanensis</name>
    <dbReference type="NCBI Taxonomy" id="2559929"/>
    <lineage>
        <taxon>Bacteria</taxon>
        <taxon>Bacillati</taxon>
        <taxon>Bacillota</taxon>
        <taxon>Bacilli</taxon>
        <taxon>Lactobacillales</taxon>
        <taxon>Enterococcaceae</taxon>
        <taxon>Enterococcus</taxon>
    </lineage>
</organism>
<reference evidence="2 3" key="1">
    <citation type="submission" date="2023-03" db="EMBL/GenBank/DDBJ databases">
        <authorList>
            <person name="Shen W."/>
            <person name="Cai J."/>
        </authorList>
    </citation>
    <scope>NUCLEOTIDE SEQUENCE [LARGE SCALE GENOMIC DNA]</scope>
    <source>
        <strain evidence="2 3">D6-4</strain>
    </source>
</reference>
<evidence type="ECO:0000259" key="1">
    <source>
        <dbReference type="PROSITE" id="PS50943"/>
    </source>
</evidence>
<evidence type="ECO:0000313" key="3">
    <source>
        <dbReference type="Proteomes" id="UP001252875"/>
    </source>
</evidence>
<dbReference type="InterPro" id="IPR053163">
    <property type="entry name" value="HTH-type_regulator_Rgg"/>
</dbReference>
<dbReference type="Proteomes" id="UP001252875">
    <property type="component" value="Unassembled WGS sequence"/>
</dbReference>
<dbReference type="RefSeq" id="WP_311821356.1">
    <property type="nucleotide sequence ID" value="NZ_JARPYF010000001.1"/>
</dbReference>
<dbReference type="Gene3D" id="1.10.260.40">
    <property type="entry name" value="lambda repressor-like DNA-binding domains"/>
    <property type="match status" value="1"/>
</dbReference>
<dbReference type="PANTHER" id="PTHR37038:SF12">
    <property type="entry name" value="TRANSCRIPTIONAL REGULATOR"/>
    <property type="match status" value="1"/>
</dbReference>
<keyword evidence="3" id="KW-1185">Reference proteome</keyword>
<dbReference type="InterPro" id="IPR010982">
    <property type="entry name" value="Lambda_DNA-bd_dom_sf"/>
</dbReference>
<feature type="domain" description="HTH cro/C1-type" evidence="1">
    <location>
        <begin position="3"/>
        <end position="56"/>
    </location>
</feature>
<dbReference type="SMART" id="SM00530">
    <property type="entry name" value="HTH_XRE"/>
    <property type="match status" value="1"/>
</dbReference>
<evidence type="ECO:0000313" key="2">
    <source>
        <dbReference type="EMBL" id="MDT2598296.1"/>
    </source>
</evidence>
<dbReference type="PANTHER" id="PTHR37038">
    <property type="entry name" value="TRANSCRIPTIONAL REGULATOR-RELATED"/>
    <property type="match status" value="1"/>
</dbReference>
<dbReference type="EMBL" id="JARPYI010000001">
    <property type="protein sequence ID" value="MDT2598296.1"/>
    <property type="molecule type" value="Genomic_DNA"/>
</dbReference>
<proteinExistence type="predicted"/>
<gene>
    <name evidence="2" type="ORF">P7D85_00840</name>
</gene>
<dbReference type="CDD" id="cd00093">
    <property type="entry name" value="HTH_XRE"/>
    <property type="match status" value="1"/>
</dbReference>
<dbReference type="Pfam" id="PF01381">
    <property type="entry name" value="HTH_3"/>
    <property type="match status" value="1"/>
</dbReference>
<name>A0ABU3EUG9_9ENTE</name>
<dbReference type="InterPro" id="IPR001387">
    <property type="entry name" value="Cro/C1-type_HTH"/>
</dbReference>
<sequence>MIFRELRKDRGLSLQDLTDEINSRSFISKFEKGDSKISFHRLEHLLERLNVSMEEFLYLRAKSRGASSNVKAGCKPSL</sequence>
<accession>A0ABU3EUG9</accession>
<dbReference type="SUPFAM" id="SSF47413">
    <property type="entry name" value="lambda repressor-like DNA-binding domains"/>
    <property type="match status" value="1"/>
</dbReference>
<protein>
    <submittedName>
        <fullName evidence="2">Helix-turn-helix transcriptional regulator</fullName>
    </submittedName>
</protein>
<dbReference type="PROSITE" id="PS50943">
    <property type="entry name" value="HTH_CROC1"/>
    <property type="match status" value="1"/>
</dbReference>
<comment type="caution">
    <text evidence="2">The sequence shown here is derived from an EMBL/GenBank/DDBJ whole genome shotgun (WGS) entry which is preliminary data.</text>
</comment>